<dbReference type="AlphaFoldDB" id="X6N999"/>
<evidence type="ECO:0000313" key="3">
    <source>
        <dbReference type="Proteomes" id="UP000023152"/>
    </source>
</evidence>
<evidence type="ECO:0000313" key="2">
    <source>
        <dbReference type="EMBL" id="ETO22478.1"/>
    </source>
</evidence>
<name>X6N999_RETFI</name>
<accession>X6N999</accession>
<organism evidence="2 3">
    <name type="scientific">Reticulomyxa filosa</name>
    <dbReference type="NCBI Taxonomy" id="46433"/>
    <lineage>
        <taxon>Eukaryota</taxon>
        <taxon>Sar</taxon>
        <taxon>Rhizaria</taxon>
        <taxon>Retaria</taxon>
        <taxon>Foraminifera</taxon>
        <taxon>Monothalamids</taxon>
        <taxon>Reticulomyxidae</taxon>
        <taxon>Reticulomyxa</taxon>
    </lineage>
</organism>
<dbReference type="SUPFAM" id="SSF56112">
    <property type="entry name" value="Protein kinase-like (PK-like)"/>
    <property type="match status" value="1"/>
</dbReference>
<feature type="region of interest" description="Disordered" evidence="1">
    <location>
        <begin position="1"/>
        <end position="27"/>
    </location>
</feature>
<keyword evidence="3" id="KW-1185">Reference proteome</keyword>
<evidence type="ECO:0000256" key="1">
    <source>
        <dbReference type="SAM" id="MobiDB-lite"/>
    </source>
</evidence>
<dbReference type="InterPro" id="IPR011009">
    <property type="entry name" value="Kinase-like_dom_sf"/>
</dbReference>
<dbReference type="Proteomes" id="UP000023152">
    <property type="component" value="Unassembled WGS sequence"/>
</dbReference>
<proteinExistence type="predicted"/>
<sequence length="166" mass="19431">MGCNQSADNSNSNNNNNKNNNDKQAKKNPLEIMNDYFELEKELGRGGSCRVLRVCKKKTGAKYAMKELVRNDVWNPILFRQEINILTTLTHPNVLSHTDNKIKSNNEKKLRRSICRQRAFLHLHSTLYWRRAPRLSLSLQKKKVILCMMCYSDDLPKKKKTPYTYI</sequence>
<comment type="caution">
    <text evidence="2">The sequence shown here is derived from an EMBL/GenBank/DDBJ whole genome shotgun (WGS) entry which is preliminary data.</text>
</comment>
<dbReference type="GO" id="GO:0004672">
    <property type="term" value="F:protein kinase activity"/>
    <property type="evidence" value="ECO:0007669"/>
    <property type="project" value="InterPro"/>
</dbReference>
<reference evidence="2 3" key="1">
    <citation type="journal article" date="2013" name="Curr. Biol.">
        <title>The Genome of the Foraminiferan Reticulomyxa filosa.</title>
        <authorList>
            <person name="Glockner G."/>
            <person name="Hulsmann N."/>
            <person name="Schleicher M."/>
            <person name="Noegel A.A."/>
            <person name="Eichinger L."/>
            <person name="Gallinger C."/>
            <person name="Pawlowski J."/>
            <person name="Sierra R."/>
            <person name="Euteneuer U."/>
            <person name="Pillet L."/>
            <person name="Moustafa A."/>
            <person name="Platzer M."/>
            <person name="Groth M."/>
            <person name="Szafranski K."/>
            <person name="Schliwa M."/>
        </authorList>
    </citation>
    <scope>NUCLEOTIDE SEQUENCE [LARGE SCALE GENOMIC DNA]</scope>
</reference>
<dbReference type="Gene3D" id="3.30.200.20">
    <property type="entry name" value="Phosphorylase Kinase, domain 1"/>
    <property type="match status" value="1"/>
</dbReference>
<protein>
    <submittedName>
        <fullName evidence="2">SAM domain-containing protein</fullName>
    </submittedName>
</protein>
<dbReference type="EMBL" id="ASPP01010705">
    <property type="protein sequence ID" value="ETO22478.1"/>
    <property type="molecule type" value="Genomic_DNA"/>
</dbReference>
<gene>
    <name evidence="2" type="ORF">RFI_14721</name>
</gene>
<dbReference type="GO" id="GO:0005524">
    <property type="term" value="F:ATP binding"/>
    <property type="evidence" value="ECO:0007669"/>
    <property type="project" value="InterPro"/>
</dbReference>
<feature type="compositionally biased region" description="Low complexity" evidence="1">
    <location>
        <begin position="1"/>
        <end position="19"/>
    </location>
</feature>